<reference evidence="13 14" key="1">
    <citation type="submission" date="2022-12" db="EMBL/GenBank/DDBJ databases">
        <title>Chromosome-level genome assembly of true bugs.</title>
        <authorList>
            <person name="Ma L."/>
            <person name="Li H."/>
        </authorList>
    </citation>
    <scope>NUCLEOTIDE SEQUENCE [LARGE SCALE GENOMIC DNA]</scope>
    <source>
        <strain evidence="13">Lab_2022b</strain>
    </source>
</reference>
<dbReference type="PANTHER" id="PTHR46118">
    <property type="entry name" value="PROTEIN ABHD11"/>
    <property type="match status" value="1"/>
</dbReference>
<dbReference type="EMBL" id="JAPXFL010000010">
    <property type="protein sequence ID" value="KAK9501198.1"/>
    <property type="molecule type" value="Genomic_DNA"/>
</dbReference>
<evidence type="ECO:0000256" key="6">
    <source>
        <dbReference type="ARBA" id="ARBA00043742"/>
    </source>
</evidence>
<evidence type="ECO:0000256" key="7">
    <source>
        <dbReference type="ARBA" id="ARBA00044064"/>
    </source>
</evidence>
<dbReference type="EC" id="3.1.1.116" evidence="3"/>
<evidence type="ECO:0000256" key="1">
    <source>
        <dbReference type="ARBA" id="ARBA00008645"/>
    </source>
</evidence>
<dbReference type="InterPro" id="IPR029058">
    <property type="entry name" value="AB_hydrolase_fold"/>
</dbReference>
<feature type="domain" description="AB hydrolase-1" evidence="12">
    <location>
        <begin position="93"/>
        <end position="328"/>
    </location>
</feature>
<accession>A0AAW1CWG6</accession>
<evidence type="ECO:0000256" key="5">
    <source>
        <dbReference type="ARBA" id="ARBA00043667"/>
    </source>
</evidence>
<comment type="catalytic activity">
    <reaction evidence="11">
        <text>1-octadecanoyl-2-(5Z,8Z,11Z,14Z-eicosatetraenoyl)-sn-glycerol + H2O = 2-(5Z,8Z,11Z,14Z-eicosatetraenoyl)-glycerol + octadecanoate + H(+)</text>
        <dbReference type="Rhea" id="RHEA:38507"/>
        <dbReference type="ChEBI" id="CHEBI:15377"/>
        <dbReference type="ChEBI" id="CHEBI:15378"/>
        <dbReference type="ChEBI" id="CHEBI:25629"/>
        <dbReference type="ChEBI" id="CHEBI:52392"/>
        <dbReference type="ChEBI" id="CHEBI:75728"/>
    </reaction>
</comment>
<comment type="catalytic activity">
    <reaction evidence="10">
        <text>1-octadecanoyl-2-(9Z-octadecenoyl)-sn-glycerol + H2O = 2-(9Z-octadecenoyl)-glycerol + octadecanoate + H(+)</text>
        <dbReference type="Rhea" id="RHEA:77103"/>
        <dbReference type="ChEBI" id="CHEBI:15377"/>
        <dbReference type="ChEBI" id="CHEBI:15378"/>
        <dbReference type="ChEBI" id="CHEBI:25629"/>
        <dbReference type="ChEBI" id="CHEBI:73990"/>
        <dbReference type="ChEBI" id="CHEBI:75468"/>
    </reaction>
</comment>
<dbReference type="InterPro" id="IPR000073">
    <property type="entry name" value="AB_hydrolase_1"/>
</dbReference>
<evidence type="ECO:0000256" key="10">
    <source>
        <dbReference type="ARBA" id="ARBA00048513"/>
    </source>
</evidence>
<evidence type="ECO:0000256" key="11">
    <source>
        <dbReference type="ARBA" id="ARBA00048919"/>
    </source>
</evidence>
<evidence type="ECO:0000256" key="9">
    <source>
        <dbReference type="ARBA" id="ARBA00048504"/>
    </source>
</evidence>
<organism evidence="13 14">
    <name type="scientific">Rhynocoris fuscipes</name>
    <dbReference type="NCBI Taxonomy" id="488301"/>
    <lineage>
        <taxon>Eukaryota</taxon>
        <taxon>Metazoa</taxon>
        <taxon>Ecdysozoa</taxon>
        <taxon>Arthropoda</taxon>
        <taxon>Hexapoda</taxon>
        <taxon>Insecta</taxon>
        <taxon>Pterygota</taxon>
        <taxon>Neoptera</taxon>
        <taxon>Paraneoptera</taxon>
        <taxon>Hemiptera</taxon>
        <taxon>Heteroptera</taxon>
        <taxon>Panheteroptera</taxon>
        <taxon>Cimicomorpha</taxon>
        <taxon>Reduviidae</taxon>
        <taxon>Harpactorinae</taxon>
        <taxon>Harpactorini</taxon>
        <taxon>Rhynocoris</taxon>
    </lineage>
</organism>
<evidence type="ECO:0000256" key="8">
    <source>
        <dbReference type="ARBA" id="ARBA00048283"/>
    </source>
</evidence>
<keyword evidence="14" id="KW-1185">Reference proteome</keyword>
<comment type="catalytic activity">
    <reaction evidence="6">
        <text>a 1,3-diacyl-sn-glycerol + H2O = a 1-acyl-sn-glycerol + a fatty acid + H(+)</text>
        <dbReference type="Rhea" id="RHEA:38503"/>
        <dbReference type="ChEBI" id="CHEBI:15377"/>
        <dbReference type="ChEBI" id="CHEBI:15378"/>
        <dbReference type="ChEBI" id="CHEBI:28868"/>
        <dbReference type="ChEBI" id="CHEBI:64683"/>
        <dbReference type="ChEBI" id="CHEBI:77272"/>
    </reaction>
</comment>
<keyword evidence="2" id="KW-0378">Hydrolase</keyword>
<name>A0AAW1CWG6_9HEMI</name>
<dbReference type="GO" id="GO:0016787">
    <property type="term" value="F:hydrolase activity"/>
    <property type="evidence" value="ECO:0007669"/>
    <property type="project" value="UniProtKB-KW"/>
</dbReference>
<comment type="similarity">
    <text evidence="1">Belongs to the AB hydrolase superfamily.</text>
</comment>
<comment type="catalytic activity">
    <reaction evidence="8">
        <text>1-octadecanoyl-2-(4Z,7Z,10Z,13Z,16Z,19Z-docosahexaenoyl)-sn-glycerol + H2O = 2-(4Z,7Z,10Z,13Z,16Z,19Z-docosahexaenoyl)-glycerol + octadecanoate + H(+)</text>
        <dbReference type="Rhea" id="RHEA:77107"/>
        <dbReference type="ChEBI" id="CHEBI:15377"/>
        <dbReference type="ChEBI" id="CHEBI:15378"/>
        <dbReference type="ChEBI" id="CHEBI:25629"/>
        <dbReference type="ChEBI" id="CHEBI:77129"/>
        <dbReference type="ChEBI" id="CHEBI:186738"/>
    </reaction>
</comment>
<evidence type="ECO:0000313" key="14">
    <source>
        <dbReference type="Proteomes" id="UP001461498"/>
    </source>
</evidence>
<dbReference type="Proteomes" id="UP001461498">
    <property type="component" value="Unassembled WGS sequence"/>
</dbReference>
<dbReference type="SUPFAM" id="SSF53474">
    <property type="entry name" value="alpha/beta-Hydrolases"/>
    <property type="match status" value="1"/>
</dbReference>
<evidence type="ECO:0000256" key="2">
    <source>
        <dbReference type="ARBA" id="ARBA00022801"/>
    </source>
</evidence>
<evidence type="ECO:0000313" key="13">
    <source>
        <dbReference type="EMBL" id="KAK9501198.1"/>
    </source>
</evidence>
<gene>
    <name evidence="13" type="ORF">O3M35_002269</name>
</gene>
<evidence type="ECO:0000259" key="12">
    <source>
        <dbReference type="Pfam" id="PF00561"/>
    </source>
</evidence>
<comment type="caution">
    <text evidence="13">The sequence shown here is derived from an EMBL/GenBank/DDBJ whole genome shotgun (WGS) entry which is preliminary data.</text>
</comment>
<dbReference type="PANTHER" id="PTHR46118:SF4">
    <property type="entry name" value="PROTEIN ABHD11"/>
    <property type="match status" value="1"/>
</dbReference>
<comment type="catalytic activity">
    <reaction evidence="5">
        <text>a 1,2-diacyl-sn-glycerol + H2O = a 2-acylglycerol + a fatty acid + H(+)</text>
        <dbReference type="Rhea" id="RHEA:33275"/>
        <dbReference type="ChEBI" id="CHEBI:15377"/>
        <dbReference type="ChEBI" id="CHEBI:15378"/>
        <dbReference type="ChEBI" id="CHEBI:17389"/>
        <dbReference type="ChEBI" id="CHEBI:17815"/>
        <dbReference type="ChEBI" id="CHEBI:28868"/>
        <dbReference type="EC" id="3.1.1.116"/>
    </reaction>
</comment>
<dbReference type="Gene3D" id="3.40.50.1820">
    <property type="entry name" value="alpha/beta hydrolase"/>
    <property type="match status" value="1"/>
</dbReference>
<comment type="catalytic activity">
    <reaction evidence="9">
        <text>1,2-didecanoylglycerol + H2O = decanoylglycerol + decanoate + H(+)</text>
        <dbReference type="Rhea" id="RHEA:48596"/>
        <dbReference type="ChEBI" id="CHEBI:11152"/>
        <dbReference type="ChEBI" id="CHEBI:15377"/>
        <dbReference type="ChEBI" id="CHEBI:15378"/>
        <dbReference type="ChEBI" id="CHEBI:27689"/>
        <dbReference type="ChEBI" id="CHEBI:90605"/>
    </reaction>
</comment>
<evidence type="ECO:0000256" key="4">
    <source>
        <dbReference type="ARBA" id="ARBA00042703"/>
    </source>
</evidence>
<protein>
    <recommendedName>
        <fullName evidence="7">sn-1-specific diacylglycerol lipase ABHD11</fullName>
        <ecNumber evidence="3">3.1.1.116</ecNumber>
    </recommendedName>
    <alternativeName>
        <fullName evidence="4">Alpha/beta hydrolase domain-containing protein 11</fullName>
    </alternativeName>
</protein>
<sequence length="354" mass="39662">MNQLNIFQALPVSLPYSEVGLLDENYEEKLNKPEKLSFSLKTPANNANGSPVIRRSLRGSPLQHFPPKSTLAYSRTSDLSKSSLISPPNTDSPIIILHDLFRSQKEWQSFAADLAVLVRRRVLAVDLRNHGTSPAETSLCGLGELLADITALFKELKLNPANTTLMGHGIGGWCAMIFALLHPYKLRNIIVVEANPTDNNYLRYEVLKLEDALVRVQTPARGRSLTESKLKTSDTLKESAVITSLRAYTIENIVVSDVVGKPERWNQKKNEIVASLKSLTKFPTFLKSYCFDKPALFVASAASKTIKTEDESNILTLFPQATFLRYEKVTKNPHVELFDDFLDIVRDFLLNDNL</sequence>
<proteinExistence type="inferred from homology"/>
<dbReference type="AlphaFoldDB" id="A0AAW1CWG6"/>
<evidence type="ECO:0000256" key="3">
    <source>
        <dbReference type="ARBA" id="ARBA00026104"/>
    </source>
</evidence>
<dbReference type="Pfam" id="PF00561">
    <property type="entry name" value="Abhydrolase_1"/>
    <property type="match status" value="1"/>
</dbReference>